<name>B6G009_PEPHT</name>
<organism evidence="1 2">
    <name type="scientific">Peptacetobacter hiranonis (strain DSM 13275 / JCM 10541 / KCTC 15199 / TO-931)</name>
    <name type="common">Clostridium hiranonis</name>
    <dbReference type="NCBI Taxonomy" id="500633"/>
    <lineage>
        <taxon>Bacteria</taxon>
        <taxon>Bacillati</taxon>
        <taxon>Bacillota</taxon>
        <taxon>Clostridia</taxon>
        <taxon>Peptostreptococcales</taxon>
        <taxon>Peptostreptococcaceae</taxon>
        <taxon>Peptacetobacter</taxon>
    </lineage>
</organism>
<reference evidence="1 2" key="1">
    <citation type="submission" date="2008-09" db="EMBL/GenBank/DDBJ databases">
        <authorList>
            <person name="Fulton L."/>
            <person name="Clifton S."/>
            <person name="Fulton B."/>
            <person name="Xu J."/>
            <person name="Minx P."/>
            <person name="Pepin K.H."/>
            <person name="Johnson M."/>
            <person name="Thiruvilangam P."/>
            <person name="Bhonagiri V."/>
            <person name="Nash W.E."/>
            <person name="Mardis E.R."/>
            <person name="Wilson R.K."/>
        </authorList>
    </citation>
    <scope>NUCLEOTIDE SEQUENCE [LARGE SCALE GENOMIC DNA]</scope>
    <source>
        <strain evidence="1 2">DSM 13275</strain>
    </source>
</reference>
<evidence type="ECO:0000313" key="2">
    <source>
        <dbReference type="Proteomes" id="UP000003178"/>
    </source>
</evidence>
<dbReference type="STRING" id="500633.CLOHIR_01463"/>
<evidence type="ECO:0008006" key="3">
    <source>
        <dbReference type="Google" id="ProtNLM"/>
    </source>
</evidence>
<dbReference type="EMBL" id="ABWP01000060">
    <property type="protein sequence ID" value="EEA84837.1"/>
    <property type="molecule type" value="Genomic_DNA"/>
</dbReference>
<sequence length="100" mass="11583">MKKNSRDPSIELLENMREEGKYFNIQECFLGEVISGVPNLKVRFEDIELTSKELYILQGVKDRKTASIESNYRFELKKGDKVVILQIANSYIVVDKVVKL</sequence>
<dbReference type="Proteomes" id="UP000003178">
    <property type="component" value="Unassembled WGS sequence"/>
</dbReference>
<evidence type="ECO:0000313" key="1">
    <source>
        <dbReference type="EMBL" id="EEA84837.1"/>
    </source>
</evidence>
<comment type="caution">
    <text evidence="1">The sequence shown here is derived from an EMBL/GenBank/DDBJ whole genome shotgun (WGS) entry which is preliminary data.</text>
</comment>
<dbReference type="HOGENOM" id="CLU_2300888_0_0_9"/>
<protein>
    <recommendedName>
        <fullName evidence="3">DUF2577 domain-containing protein</fullName>
    </recommendedName>
</protein>
<dbReference type="AlphaFoldDB" id="B6G009"/>
<accession>B6G009</accession>
<reference evidence="1 2" key="2">
    <citation type="submission" date="2008-10" db="EMBL/GenBank/DDBJ databases">
        <title>Draft genome sequence of Clostridium hiranonis (DSM 13275).</title>
        <authorList>
            <person name="Sudarsanam P."/>
            <person name="Ley R."/>
            <person name="Guruge J."/>
            <person name="Turnbaugh P.J."/>
            <person name="Mahowald M."/>
            <person name="Liep D."/>
            <person name="Gordon J."/>
        </authorList>
    </citation>
    <scope>NUCLEOTIDE SEQUENCE [LARGE SCALE GENOMIC DNA]</scope>
    <source>
        <strain evidence="1 2">DSM 13275</strain>
    </source>
</reference>
<gene>
    <name evidence="1" type="ORF">CLOHIR_01463</name>
</gene>
<keyword evidence="2" id="KW-1185">Reference proteome</keyword>
<dbReference type="RefSeq" id="WP_006440384.1">
    <property type="nucleotide sequence ID" value="NZ_DS995356.1"/>
</dbReference>
<proteinExistence type="predicted"/>